<sequence length="233" mass="26637">MSQHVRSIFLVRHGRTSYNAAHRLQGQVDIPLDEVGRWQVERTGETLRELYVERRPDVTKRIVVASDLCRASATAHAFADPLELDVHLDPRVRERSFGEWDGTAVDELAERYPEDYRSWAEFRGGEMKYGAESKEAVGRRGVEAIHEWSALGDEHTDLFFFTHGAWISQTLQTLLGISAAFPDFASVLSMRNAHWVRLLPLDRSDGEVRWRLMEYNHGPAIADTPQWENPPLG</sequence>
<keyword evidence="4" id="KW-1185">Reference proteome</keyword>
<dbReference type="InterPro" id="IPR029033">
    <property type="entry name" value="His_PPase_superfam"/>
</dbReference>
<dbReference type="EMBL" id="JGYX01000001">
    <property type="protein sequence ID" value="KFI61702.1"/>
    <property type="molecule type" value="Genomic_DNA"/>
</dbReference>
<dbReference type="SUPFAM" id="SSF53254">
    <property type="entry name" value="Phosphoglycerate mutase-like"/>
    <property type="match status" value="1"/>
</dbReference>
<feature type="binding site" evidence="2">
    <location>
        <begin position="12"/>
        <end position="19"/>
    </location>
    <ligand>
        <name>substrate</name>
    </ligand>
</feature>
<dbReference type="SMART" id="SM00855">
    <property type="entry name" value="PGAM"/>
    <property type="match status" value="1"/>
</dbReference>
<dbReference type="CDD" id="cd07067">
    <property type="entry name" value="HP_PGM_like"/>
    <property type="match status" value="1"/>
</dbReference>
<dbReference type="GO" id="GO:0005737">
    <property type="term" value="C:cytoplasm"/>
    <property type="evidence" value="ECO:0007669"/>
    <property type="project" value="TreeGrafter"/>
</dbReference>
<feature type="active site" description="Proton donor/acceptor" evidence="1">
    <location>
        <position position="94"/>
    </location>
</feature>
<feature type="binding site" evidence="2">
    <location>
        <position position="70"/>
    </location>
    <ligand>
        <name>substrate</name>
    </ligand>
</feature>
<feature type="active site" description="Tele-phosphohistidine intermediate" evidence="1">
    <location>
        <position position="13"/>
    </location>
</feature>
<accession>A0A087ASF2</accession>
<dbReference type="RefSeq" id="WP_033505783.1">
    <property type="nucleotide sequence ID" value="NZ_JGYX01000001.1"/>
</dbReference>
<dbReference type="GO" id="GO:0016791">
    <property type="term" value="F:phosphatase activity"/>
    <property type="evidence" value="ECO:0007669"/>
    <property type="project" value="TreeGrafter"/>
</dbReference>
<evidence type="ECO:0000256" key="1">
    <source>
        <dbReference type="PIRSR" id="PIRSR613078-1"/>
    </source>
</evidence>
<organism evidence="3 4">
    <name type="scientific">Bifidobacterium pullorum subsp. gallinarum</name>
    <dbReference type="NCBI Taxonomy" id="78344"/>
    <lineage>
        <taxon>Bacteria</taxon>
        <taxon>Bacillati</taxon>
        <taxon>Actinomycetota</taxon>
        <taxon>Actinomycetes</taxon>
        <taxon>Bifidobacteriales</taxon>
        <taxon>Bifidobacteriaceae</taxon>
        <taxon>Bifidobacterium</taxon>
    </lineage>
</organism>
<dbReference type="InterPro" id="IPR013078">
    <property type="entry name" value="His_Pase_superF_clade-1"/>
</dbReference>
<dbReference type="InterPro" id="IPR050275">
    <property type="entry name" value="PGM_Phosphatase"/>
</dbReference>
<dbReference type="PANTHER" id="PTHR48100:SF1">
    <property type="entry name" value="HISTIDINE PHOSPHATASE FAMILY PROTEIN-RELATED"/>
    <property type="match status" value="1"/>
</dbReference>
<dbReference type="eggNOG" id="COG0406">
    <property type="taxonomic scope" value="Bacteria"/>
</dbReference>
<name>A0A087ASF2_9BIFI</name>
<comment type="caution">
    <text evidence="3">The sequence shown here is derived from an EMBL/GenBank/DDBJ whole genome shotgun (WGS) entry which is preliminary data.</text>
</comment>
<protein>
    <submittedName>
        <fullName evidence="3">Phosphoglycerate mutase family protein</fullName>
    </submittedName>
</protein>
<evidence type="ECO:0000256" key="2">
    <source>
        <dbReference type="PIRSR" id="PIRSR613078-2"/>
    </source>
</evidence>
<dbReference type="PANTHER" id="PTHR48100">
    <property type="entry name" value="BROAD-SPECIFICITY PHOSPHATASE YOR283W-RELATED"/>
    <property type="match status" value="1"/>
</dbReference>
<evidence type="ECO:0000313" key="4">
    <source>
        <dbReference type="Proteomes" id="UP000029046"/>
    </source>
</evidence>
<dbReference type="Pfam" id="PF00300">
    <property type="entry name" value="His_Phos_1"/>
    <property type="match status" value="1"/>
</dbReference>
<dbReference type="OrthoDB" id="4697614at2"/>
<reference evidence="3 4" key="1">
    <citation type="submission" date="2014-03" db="EMBL/GenBank/DDBJ databases">
        <title>Genomics of Bifidobacteria.</title>
        <authorList>
            <person name="Ventura M."/>
            <person name="Milani C."/>
            <person name="Lugli G.A."/>
        </authorList>
    </citation>
    <scope>NUCLEOTIDE SEQUENCE [LARGE SCALE GENOMIC DNA]</scope>
    <source>
        <strain evidence="3 4">LMG 11586</strain>
    </source>
</reference>
<proteinExistence type="predicted"/>
<evidence type="ECO:0000313" key="3">
    <source>
        <dbReference type="EMBL" id="KFI61702.1"/>
    </source>
</evidence>
<gene>
    <name evidence="3" type="ORF">BIGA_0223</name>
</gene>
<dbReference type="Proteomes" id="UP000029046">
    <property type="component" value="Unassembled WGS sequence"/>
</dbReference>
<dbReference type="Gene3D" id="3.40.50.1240">
    <property type="entry name" value="Phosphoglycerate mutase-like"/>
    <property type="match status" value="1"/>
</dbReference>
<dbReference type="AlphaFoldDB" id="A0A087ASF2"/>